<dbReference type="CDD" id="cd06854">
    <property type="entry name" value="GT_WbpL_WbcO_like"/>
    <property type="match status" value="1"/>
</dbReference>
<dbReference type="EMBL" id="JAUMIT010000001">
    <property type="protein sequence ID" value="MDO3693621.1"/>
    <property type="molecule type" value="Genomic_DNA"/>
</dbReference>
<feature type="transmembrane region" description="Helical" evidence="7">
    <location>
        <begin position="214"/>
        <end position="236"/>
    </location>
</feature>
<evidence type="ECO:0000256" key="5">
    <source>
        <dbReference type="ARBA" id="ARBA00022989"/>
    </source>
</evidence>
<feature type="transmembrane region" description="Helical" evidence="7">
    <location>
        <begin position="186"/>
        <end position="208"/>
    </location>
</feature>
<accession>A0ABT8VNT5</accession>
<dbReference type="PANTHER" id="PTHR22926:SF3">
    <property type="entry name" value="UNDECAPRENYL-PHOSPHATE ALPHA-N-ACETYLGLUCOSAMINYL 1-PHOSPHATE TRANSFERASE"/>
    <property type="match status" value="1"/>
</dbReference>
<dbReference type="RefSeq" id="WP_302882872.1">
    <property type="nucleotide sequence ID" value="NZ_JAUMIT010000001.1"/>
</dbReference>
<comment type="subcellular location">
    <subcellularLocation>
        <location evidence="1">Cell membrane</location>
        <topology evidence="1">Multi-pass membrane protein</topology>
    </subcellularLocation>
</comment>
<feature type="transmembrane region" description="Helical" evidence="7">
    <location>
        <begin position="158"/>
        <end position="179"/>
    </location>
</feature>
<feature type="transmembrane region" description="Helical" evidence="7">
    <location>
        <begin position="257"/>
        <end position="282"/>
    </location>
</feature>
<evidence type="ECO:0000256" key="1">
    <source>
        <dbReference type="ARBA" id="ARBA00004651"/>
    </source>
</evidence>
<evidence type="ECO:0000313" key="8">
    <source>
        <dbReference type="EMBL" id="MDO3693621.1"/>
    </source>
</evidence>
<dbReference type="PANTHER" id="PTHR22926">
    <property type="entry name" value="PHOSPHO-N-ACETYLMURAMOYL-PENTAPEPTIDE-TRANSFERASE"/>
    <property type="match status" value="1"/>
</dbReference>
<evidence type="ECO:0000256" key="3">
    <source>
        <dbReference type="ARBA" id="ARBA00022679"/>
    </source>
</evidence>
<sequence length="326" mass="37388">MYIITFLLLCFLSVVYLKLADKLNIIDKPNQRSSHTVPTIRGGGILFVVAFLLDQMSVGFTEIYFSIAVLLIATVSFIDDLVTLSPKIRFPFQMVTVTLVIYQIGFFNLPIWIPLITIFLGTAFINFYNFMDGINGITGLYSIAVLIGIYTVNFNIPVISNQLIAYELLALVVFGYYNFRKKARFFAGDIGSMSMAIILAYMILTLLYKFQSPIYILLFVVYGIDATITVFYRALIKENITEAHRHHIYQKLVDRTPLTHLQVAGLYSVLQLVIVVFIRFVIPYPIEIHYMFTVGIILLMIILYVLIYIKMENIIKVNKQRYLPNS</sequence>
<keyword evidence="3" id="KW-0808">Transferase</keyword>
<dbReference type="InterPro" id="IPR000715">
    <property type="entry name" value="Glycosyl_transferase_4"/>
</dbReference>
<keyword evidence="9" id="KW-1185">Reference proteome</keyword>
<keyword evidence="2" id="KW-1003">Cell membrane</keyword>
<evidence type="ECO:0000256" key="7">
    <source>
        <dbReference type="SAM" id="Phobius"/>
    </source>
</evidence>
<keyword evidence="5 7" id="KW-1133">Transmembrane helix</keyword>
<keyword evidence="6 7" id="KW-0472">Membrane</keyword>
<gene>
    <name evidence="8" type="ORF">QVZ41_02005</name>
</gene>
<keyword evidence="4 7" id="KW-0812">Transmembrane</keyword>
<feature type="transmembrane region" description="Helical" evidence="7">
    <location>
        <begin position="288"/>
        <end position="309"/>
    </location>
</feature>
<evidence type="ECO:0000256" key="2">
    <source>
        <dbReference type="ARBA" id="ARBA00022475"/>
    </source>
</evidence>
<evidence type="ECO:0000313" key="9">
    <source>
        <dbReference type="Proteomes" id="UP001168642"/>
    </source>
</evidence>
<dbReference type="Proteomes" id="UP001168642">
    <property type="component" value="Unassembled WGS sequence"/>
</dbReference>
<comment type="caution">
    <text evidence="8">The sequence shown here is derived from an EMBL/GenBank/DDBJ whole genome shotgun (WGS) entry which is preliminary data.</text>
</comment>
<name>A0ABT8VNT5_9FLAO</name>
<protein>
    <submittedName>
        <fullName evidence="8">Glycosyltransferase family 4 protein</fullName>
    </submittedName>
</protein>
<evidence type="ECO:0000256" key="4">
    <source>
        <dbReference type="ARBA" id="ARBA00022692"/>
    </source>
</evidence>
<reference evidence="8" key="1">
    <citation type="submission" date="2023-07" db="EMBL/GenBank/DDBJ databases">
        <title>Wenyingzhuangia sp. chi5 genome sequencing and assembly.</title>
        <authorList>
            <person name="Park S."/>
        </authorList>
    </citation>
    <scope>NUCLEOTIDE SEQUENCE</scope>
    <source>
        <strain evidence="8">Chi5</strain>
    </source>
</reference>
<feature type="transmembrane region" description="Helical" evidence="7">
    <location>
        <begin position="133"/>
        <end position="152"/>
    </location>
</feature>
<proteinExistence type="predicted"/>
<evidence type="ECO:0000256" key="6">
    <source>
        <dbReference type="ARBA" id="ARBA00023136"/>
    </source>
</evidence>
<organism evidence="8 9">
    <name type="scientific">Wenyingzhuangia gilva</name>
    <dbReference type="NCBI Taxonomy" id="3057677"/>
    <lineage>
        <taxon>Bacteria</taxon>
        <taxon>Pseudomonadati</taxon>
        <taxon>Bacteroidota</taxon>
        <taxon>Flavobacteriia</taxon>
        <taxon>Flavobacteriales</taxon>
        <taxon>Flavobacteriaceae</taxon>
        <taxon>Wenyingzhuangia</taxon>
    </lineage>
</organism>
<feature type="transmembrane region" description="Helical" evidence="7">
    <location>
        <begin position="60"/>
        <end position="79"/>
    </location>
</feature>
<dbReference type="Pfam" id="PF00953">
    <property type="entry name" value="Glycos_transf_4"/>
    <property type="match status" value="1"/>
</dbReference>